<feature type="compositionally biased region" description="Polar residues" evidence="1">
    <location>
        <begin position="22"/>
        <end position="39"/>
    </location>
</feature>
<dbReference type="EMBL" id="FNRJ01000001">
    <property type="protein sequence ID" value="SEA11399.1"/>
    <property type="molecule type" value="Genomic_DNA"/>
</dbReference>
<feature type="compositionally biased region" description="Polar residues" evidence="1">
    <location>
        <begin position="1"/>
        <end position="14"/>
    </location>
</feature>
<dbReference type="Proteomes" id="UP000242469">
    <property type="component" value="Unassembled WGS sequence"/>
</dbReference>
<keyword evidence="3" id="KW-1185">Reference proteome</keyword>
<feature type="region of interest" description="Disordered" evidence="1">
    <location>
        <begin position="1"/>
        <end position="52"/>
    </location>
</feature>
<protein>
    <submittedName>
        <fullName evidence="2">Flagellar protein FlaG</fullName>
    </submittedName>
</protein>
<keyword evidence="2" id="KW-0969">Cilium</keyword>
<dbReference type="PANTHER" id="PTHR37166">
    <property type="entry name" value="PROTEIN FLAG"/>
    <property type="match status" value="1"/>
</dbReference>
<dbReference type="Pfam" id="PF03646">
    <property type="entry name" value="FlaG"/>
    <property type="match status" value="1"/>
</dbReference>
<dbReference type="InterPro" id="IPR035924">
    <property type="entry name" value="FlaG-like_sf"/>
</dbReference>
<sequence>MDVNNSVAVNSGVQKLTGMDGNAQTEKVRQTGSAEQNPESPRYTVEPTEKADPKAVQDAVEKLSEFVETVSNRGLQISIDQDLSQVVLKVVNKDNEETIRQIPTEEVLELMKRMKDLSEEFFGDATGLLVESKV</sequence>
<evidence type="ECO:0000313" key="2">
    <source>
        <dbReference type="EMBL" id="SEA11399.1"/>
    </source>
</evidence>
<dbReference type="OrthoDB" id="5741693at2"/>
<gene>
    <name evidence="2" type="ORF">SAMN02745729_101496</name>
</gene>
<reference evidence="3" key="1">
    <citation type="submission" date="2016-10" db="EMBL/GenBank/DDBJ databases">
        <authorList>
            <person name="Varghese N."/>
            <person name="Submissions S."/>
        </authorList>
    </citation>
    <scope>NUCLEOTIDE SEQUENCE [LARGE SCALE GENOMIC DNA]</scope>
    <source>
        <strain evidence="3">DSM 11526</strain>
    </source>
</reference>
<dbReference type="InterPro" id="IPR005186">
    <property type="entry name" value="FlaG"/>
</dbReference>
<proteinExistence type="predicted"/>
<keyword evidence="2" id="KW-0966">Cell projection</keyword>
<dbReference type="Gene3D" id="3.30.160.170">
    <property type="entry name" value="FlaG-like"/>
    <property type="match status" value="1"/>
</dbReference>
<organism evidence="2 3">
    <name type="scientific">Marinobacterium iners DSM 11526</name>
    <dbReference type="NCBI Taxonomy" id="1122198"/>
    <lineage>
        <taxon>Bacteria</taxon>
        <taxon>Pseudomonadati</taxon>
        <taxon>Pseudomonadota</taxon>
        <taxon>Gammaproteobacteria</taxon>
        <taxon>Oceanospirillales</taxon>
        <taxon>Oceanospirillaceae</taxon>
        <taxon>Marinobacterium</taxon>
    </lineage>
</organism>
<evidence type="ECO:0000256" key="1">
    <source>
        <dbReference type="SAM" id="MobiDB-lite"/>
    </source>
</evidence>
<dbReference type="SUPFAM" id="SSF160214">
    <property type="entry name" value="FlaG-like"/>
    <property type="match status" value="1"/>
</dbReference>
<dbReference type="PANTHER" id="PTHR37166:SF1">
    <property type="entry name" value="PROTEIN FLAG"/>
    <property type="match status" value="1"/>
</dbReference>
<accession>A0A1H3YIE4</accession>
<name>A0A1H3YIE4_9GAMM</name>
<dbReference type="STRING" id="1122198.SAMN02745729_101496"/>
<evidence type="ECO:0000313" key="3">
    <source>
        <dbReference type="Proteomes" id="UP000242469"/>
    </source>
</evidence>
<dbReference type="RefSeq" id="WP_091822523.1">
    <property type="nucleotide sequence ID" value="NZ_FNRJ01000001.1"/>
</dbReference>
<dbReference type="AlphaFoldDB" id="A0A1H3YIE4"/>
<keyword evidence="2" id="KW-0282">Flagellum</keyword>